<reference evidence="2 3" key="1">
    <citation type="submission" date="2014-06" db="EMBL/GenBank/DDBJ databases">
        <title>Functional and comparative genomic analyses of the Drosophila gut microbiota identify candidate symbiosis factors.</title>
        <authorList>
            <person name="Newell P.D."/>
            <person name="Chaston J.M."/>
            <person name="Douglas A.E."/>
        </authorList>
    </citation>
    <scope>NUCLEOTIDE SEQUENCE [LARGE SCALE GENOMIC DNA]</scope>
    <source>
        <strain evidence="2 3">DmCS_006</strain>
    </source>
</reference>
<sequence length="137" mass="15436">MTTPTNWPTPEQPGVPMFPNRDGKHVIDVDPDGQKNELVYYWKAEHQVWVSYDHEGPDDALEEYDLIGWAYVGPCLTPTQISDMLAGERERCANVCDTLKAREREIHGIGLSTTAVERTAKAYDSAGYLIRKLGEAR</sequence>
<protein>
    <submittedName>
        <fullName evidence="2">Uncharacterized protein</fullName>
    </submittedName>
</protein>
<organism evidence="2 3">
    <name type="scientific">Acetobacter tropicalis</name>
    <dbReference type="NCBI Taxonomy" id="104102"/>
    <lineage>
        <taxon>Bacteria</taxon>
        <taxon>Pseudomonadati</taxon>
        <taxon>Pseudomonadota</taxon>
        <taxon>Alphaproteobacteria</taxon>
        <taxon>Acetobacterales</taxon>
        <taxon>Acetobacteraceae</taxon>
        <taxon>Acetobacter</taxon>
    </lineage>
</organism>
<feature type="region of interest" description="Disordered" evidence="1">
    <location>
        <begin position="1"/>
        <end position="20"/>
    </location>
</feature>
<comment type="caution">
    <text evidence="2">The sequence shown here is derived from an EMBL/GenBank/DDBJ whole genome shotgun (WGS) entry which is preliminary data.</text>
</comment>
<dbReference type="RefSeq" id="WP_035382297.1">
    <property type="nucleotide sequence ID" value="NZ_JACAOJ010000075.1"/>
</dbReference>
<dbReference type="STRING" id="104102.AtDm6_3346"/>
<dbReference type="EMBL" id="JOKM01000106">
    <property type="protein sequence ID" value="KGB20981.1"/>
    <property type="molecule type" value="Genomic_DNA"/>
</dbReference>
<evidence type="ECO:0000256" key="1">
    <source>
        <dbReference type="SAM" id="MobiDB-lite"/>
    </source>
</evidence>
<dbReference type="PATRIC" id="fig|104102.7.peg.3302"/>
<proteinExistence type="predicted"/>
<dbReference type="AlphaFoldDB" id="A0A094ZEC9"/>
<evidence type="ECO:0000313" key="2">
    <source>
        <dbReference type="EMBL" id="KGB20981.1"/>
    </source>
</evidence>
<evidence type="ECO:0000313" key="3">
    <source>
        <dbReference type="Proteomes" id="UP000029448"/>
    </source>
</evidence>
<dbReference type="Proteomes" id="UP000029448">
    <property type="component" value="Unassembled WGS sequence"/>
</dbReference>
<dbReference type="GeneID" id="89477509"/>
<accession>A0A094ZEC9</accession>
<name>A0A094ZEC9_9PROT</name>
<keyword evidence="3" id="KW-1185">Reference proteome</keyword>
<gene>
    <name evidence="2" type="ORF">AtDm6_3346</name>
</gene>